<dbReference type="Gene3D" id="3.90.120.10">
    <property type="entry name" value="DNA Methylase, subunit A, domain 2"/>
    <property type="match status" value="1"/>
</dbReference>
<keyword evidence="2 6" id="KW-0489">Methyltransferase</keyword>
<dbReference type="EMBL" id="CP040915">
    <property type="protein sequence ID" value="QDC24089.1"/>
    <property type="molecule type" value="Genomic_DNA"/>
</dbReference>
<sequence>MRSVELFAGAGGLALGCELAGFEPAAVVEWDRWACDTIRENKAAGYPLVASWDVIEGDVRSVEWDALRTPAVDLVAGGPPCQPFSTGGKARAADDKRDMFPAAIEVIRALRPKAFLIENVRGLTRAAFANYYQYVLLRLEHPEITSRENETWLDHLQRLQSEHTGATQEDLTYKVVPTVVNAADYGVPQQRHRIFFVGFRADIDAEWSFPSPTHSQDALLHNQWVTGDYWERHRIAKRSRPKEIPARLASRVTALRDVPAEDLDRPWRTVRDAIADLPEPTTNGSRKHLNHVLQPGARSYPGHTGSHIDLPAKALKAGVHGVPGGENMLRRPDGSVRYFTVRESARLQTFPDRYELHGSWGEAMRQLGNAVPVLLAQKVAGSVAEHIALADFRAASAELRAAGLSAVEDEATA</sequence>
<dbReference type="InterPro" id="IPR018117">
    <property type="entry name" value="C5_DNA_meth_AS"/>
</dbReference>
<dbReference type="OrthoDB" id="9813719at2"/>
<evidence type="ECO:0000256" key="2">
    <source>
        <dbReference type="ARBA" id="ARBA00022603"/>
    </source>
</evidence>
<evidence type="ECO:0000256" key="4">
    <source>
        <dbReference type="ARBA" id="ARBA00022691"/>
    </source>
</evidence>
<dbReference type="Gene3D" id="3.40.50.150">
    <property type="entry name" value="Vaccinia Virus protein VP39"/>
    <property type="match status" value="1"/>
</dbReference>
<dbReference type="SUPFAM" id="SSF53335">
    <property type="entry name" value="S-adenosyl-L-methionine-dependent methyltransferases"/>
    <property type="match status" value="1"/>
</dbReference>
<dbReference type="GO" id="GO:0003677">
    <property type="term" value="F:DNA binding"/>
    <property type="evidence" value="ECO:0007669"/>
    <property type="project" value="TreeGrafter"/>
</dbReference>
<dbReference type="EC" id="2.1.1.37" evidence="1"/>
<keyword evidence="5" id="KW-0680">Restriction system</keyword>
<feature type="active site" evidence="6">
    <location>
        <position position="81"/>
    </location>
</feature>
<dbReference type="AlphaFoldDB" id="A0A5B8C079"/>
<organism evidence="7 8">
    <name type="scientific">Georgenia yuyongxinii</name>
    <dbReference type="NCBI Taxonomy" id="2589797"/>
    <lineage>
        <taxon>Bacteria</taxon>
        <taxon>Bacillati</taxon>
        <taxon>Actinomycetota</taxon>
        <taxon>Actinomycetes</taxon>
        <taxon>Micrococcales</taxon>
        <taxon>Bogoriellaceae</taxon>
        <taxon>Georgenia</taxon>
    </lineage>
</organism>
<dbReference type="InterPro" id="IPR001525">
    <property type="entry name" value="C5_MeTfrase"/>
</dbReference>
<dbReference type="PRINTS" id="PR00105">
    <property type="entry name" value="C5METTRFRASE"/>
</dbReference>
<dbReference type="KEGG" id="gyu:FE374_05100"/>
<dbReference type="InterPro" id="IPR029063">
    <property type="entry name" value="SAM-dependent_MTases_sf"/>
</dbReference>
<protein>
    <recommendedName>
        <fullName evidence="1">DNA (cytosine-5-)-methyltransferase</fullName>
        <ecNumber evidence="1">2.1.1.37</ecNumber>
    </recommendedName>
</protein>
<comment type="similarity">
    <text evidence="6">Belongs to the class I-like SAM-binding methyltransferase superfamily. C5-methyltransferase family.</text>
</comment>
<dbReference type="GO" id="GO:0003886">
    <property type="term" value="F:DNA (cytosine-5-)-methyltransferase activity"/>
    <property type="evidence" value="ECO:0007669"/>
    <property type="project" value="UniProtKB-EC"/>
</dbReference>
<accession>A0A5B8C079</accession>
<dbReference type="PANTHER" id="PTHR10629:SF52">
    <property type="entry name" value="DNA (CYTOSINE-5)-METHYLTRANSFERASE 1"/>
    <property type="match status" value="1"/>
</dbReference>
<dbReference type="GO" id="GO:0032259">
    <property type="term" value="P:methylation"/>
    <property type="evidence" value="ECO:0007669"/>
    <property type="project" value="UniProtKB-KW"/>
</dbReference>
<reference evidence="7 8" key="1">
    <citation type="submission" date="2019-05" db="EMBL/GenBank/DDBJ databases">
        <title>Georgenia *** sp. nov., and Georgenia *** sp. nov., isolated from the intestinal contents of plateau pika (Ochotona curzoniae) in the Qinghai-Tibet plateau of China.</title>
        <authorList>
            <person name="Tian Z."/>
        </authorList>
    </citation>
    <scope>NUCLEOTIDE SEQUENCE [LARGE SCALE GENOMIC DNA]</scope>
    <source>
        <strain evidence="7 8">Z443</strain>
    </source>
</reference>
<evidence type="ECO:0000313" key="7">
    <source>
        <dbReference type="EMBL" id="QDC24089.1"/>
    </source>
</evidence>
<proteinExistence type="inferred from homology"/>
<dbReference type="REBASE" id="314310">
    <property type="entry name" value="M.GspZ443ORF5100P"/>
</dbReference>
<dbReference type="Pfam" id="PF00145">
    <property type="entry name" value="DNA_methylase"/>
    <property type="match status" value="2"/>
</dbReference>
<gene>
    <name evidence="7" type="ORF">FE374_05100</name>
</gene>
<dbReference type="PROSITE" id="PS00095">
    <property type="entry name" value="C5_MTASE_2"/>
    <property type="match status" value="1"/>
</dbReference>
<evidence type="ECO:0000256" key="1">
    <source>
        <dbReference type="ARBA" id="ARBA00011975"/>
    </source>
</evidence>
<evidence type="ECO:0000256" key="5">
    <source>
        <dbReference type="ARBA" id="ARBA00022747"/>
    </source>
</evidence>
<dbReference type="PANTHER" id="PTHR10629">
    <property type="entry name" value="CYTOSINE-SPECIFIC METHYLTRANSFERASE"/>
    <property type="match status" value="1"/>
</dbReference>
<dbReference type="Proteomes" id="UP000314616">
    <property type="component" value="Chromosome"/>
</dbReference>
<name>A0A5B8C079_9MICO</name>
<dbReference type="GO" id="GO:0044027">
    <property type="term" value="P:negative regulation of gene expression via chromosomal CpG island methylation"/>
    <property type="evidence" value="ECO:0007669"/>
    <property type="project" value="TreeGrafter"/>
</dbReference>
<evidence type="ECO:0000313" key="8">
    <source>
        <dbReference type="Proteomes" id="UP000314616"/>
    </source>
</evidence>
<dbReference type="RefSeq" id="WP_139927533.1">
    <property type="nucleotide sequence ID" value="NZ_CP040915.1"/>
</dbReference>
<evidence type="ECO:0000256" key="6">
    <source>
        <dbReference type="PROSITE-ProRule" id="PRU01016"/>
    </source>
</evidence>
<dbReference type="InterPro" id="IPR031303">
    <property type="entry name" value="C5_meth_CS"/>
</dbReference>
<dbReference type="InterPro" id="IPR050390">
    <property type="entry name" value="C5-Methyltransferase"/>
</dbReference>
<keyword evidence="4 6" id="KW-0949">S-adenosyl-L-methionine</keyword>
<keyword evidence="3 6" id="KW-0808">Transferase</keyword>
<dbReference type="PROSITE" id="PS51257">
    <property type="entry name" value="PROKAR_LIPOPROTEIN"/>
    <property type="match status" value="1"/>
</dbReference>
<dbReference type="GO" id="GO:0009307">
    <property type="term" value="P:DNA restriction-modification system"/>
    <property type="evidence" value="ECO:0007669"/>
    <property type="project" value="UniProtKB-KW"/>
</dbReference>
<dbReference type="PROSITE" id="PS00094">
    <property type="entry name" value="C5_MTASE_1"/>
    <property type="match status" value="1"/>
</dbReference>
<evidence type="ECO:0000256" key="3">
    <source>
        <dbReference type="ARBA" id="ARBA00022679"/>
    </source>
</evidence>
<dbReference type="PROSITE" id="PS51679">
    <property type="entry name" value="SAM_MT_C5"/>
    <property type="match status" value="1"/>
</dbReference>